<dbReference type="InterPro" id="IPR033728">
    <property type="entry name" value="ThrRS_core"/>
</dbReference>
<protein>
    <recommendedName>
        <fullName evidence="13">Threonine--tRNA ligase</fullName>
        <ecNumber evidence="13">6.1.1.3</ecNumber>
    </recommendedName>
    <alternativeName>
        <fullName evidence="13">Threonyl-tRNA synthetase</fullName>
        <shortName evidence="13">ThrRS</shortName>
    </alternativeName>
</protein>
<dbReference type="HAMAP" id="MF_00184">
    <property type="entry name" value="Thr_tRNA_synth"/>
    <property type="match status" value="1"/>
</dbReference>
<dbReference type="GO" id="GO:0004829">
    <property type="term" value="F:threonine-tRNA ligase activity"/>
    <property type="evidence" value="ECO:0007669"/>
    <property type="project" value="UniProtKB-EC"/>
</dbReference>
<dbReference type="InterPro" id="IPR004095">
    <property type="entry name" value="TGS"/>
</dbReference>
<evidence type="ECO:0000256" key="2">
    <source>
        <dbReference type="ARBA" id="ARBA00022490"/>
    </source>
</evidence>
<evidence type="ECO:0000256" key="4">
    <source>
        <dbReference type="ARBA" id="ARBA00022598"/>
    </source>
</evidence>
<dbReference type="Pfam" id="PF02824">
    <property type="entry name" value="TGS"/>
    <property type="match status" value="1"/>
</dbReference>
<evidence type="ECO:0000313" key="16">
    <source>
        <dbReference type="EMBL" id="QYF47995.1"/>
    </source>
</evidence>
<evidence type="ECO:0000259" key="15">
    <source>
        <dbReference type="PROSITE" id="PS51880"/>
    </source>
</evidence>
<evidence type="ECO:0000313" key="17">
    <source>
        <dbReference type="Proteomes" id="UP000826014"/>
    </source>
</evidence>
<sequence length="641" mass="73872">MLVCIDKKEYEMPPGSSAKDVAEKLHKVAPEQSLAVKLNGAICDLSSILHEGDQLSLIDFASKEGKEIFWHTSAHVLAQAVLRLFPEAKPTIGPPIEQGFYYDFANLKISDTDFENIEKEVYKIISENHEPIRHVLADKKEALLVFKNNPYKGELIEGFSEEGIITAYEQAEFFDLCRGPHLPNLGKIKAFKILKTAGAYWRGDSKREMLTRIYAISFPDRKMLKEYITFLEEAKKRDHKILGPKLDLFSIREEAPGMPFIHPKGMIVWNQLIHLWKIMHKKAGYEEIKTPQIMSQELWETSGHWEHYRENMYTFSIEERHFAIKPMNCPGCMLYYKSKSHSYRELPLRISELGHVHRHEASGALSGLFRVRSFHQDDAHLFMQKSDIKQEILSVIALIEETYSKFGLSYRLELSTKPENSIGSDEDWEIATNGLKEALDTWGKPYRINEADGAFYGPKIDIHITDALSRSWQCGTIQLDMALPEKFELEYMDKDGQLKRPIMIHRALFGSVERFMGILIEHFVGKFPLWLSPSQLRIIPIADRHEPYANEVCSVIKQTGFQSDVDASHESVNKKVRNAQLMQYNYILILGDKELENQSINLRTRDNVVHGELALNVFLHKIEQERSDYSLTSYFAEEVNA</sequence>
<dbReference type="CDD" id="cd00771">
    <property type="entry name" value="ThrRS_core"/>
    <property type="match status" value="1"/>
</dbReference>
<dbReference type="EC" id="6.1.1.3" evidence="13"/>
<keyword evidence="8 13" id="KW-0067">ATP-binding</keyword>
<keyword evidence="6 13" id="KW-0547">Nucleotide-binding</keyword>
<keyword evidence="5 13" id="KW-0479">Metal-binding</keyword>
<feature type="domain" description="TGS" evidence="15">
    <location>
        <begin position="1"/>
        <end position="59"/>
    </location>
</feature>
<reference evidence="16 17" key="1">
    <citation type="journal article" date="2022" name="bioRxiv">
        <title>Ecology and evolution of chlamydial symbionts of arthropods.</title>
        <authorList>
            <person name="Halter T."/>
            <person name="Koestlbacher S."/>
            <person name="Collingro A."/>
            <person name="Sixt B.S."/>
            <person name="Toenshoff E.R."/>
            <person name="Hendrickx F."/>
            <person name="Kostanjsek R."/>
            <person name="Horn M."/>
        </authorList>
    </citation>
    <scope>NUCLEOTIDE SEQUENCE [LARGE SCALE GENOMIC DNA]</scope>
    <source>
        <strain evidence="16">W744xW776</strain>
    </source>
</reference>
<dbReference type="InterPro" id="IPR047246">
    <property type="entry name" value="ThrRS_anticodon"/>
</dbReference>
<dbReference type="InterPro" id="IPR012676">
    <property type="entry name" value="TGS-like"/>
</dbReference>
<name>A0ABX8V4N3_9BACT</name>
<evidence type="ECO:0000256" key="10">
    <source>
        <dbReference type="ARBA" id="ARBA00022917"/>
    </source>
</evidence>
<dbReference type="InterPro" id="IPR036621">
    <property type="entry name" value="Anticodon-bd_dom_sf"/>
</dbReference>
<keyword evidence="2 13" id="KW-0963">Cytoplasm</keyword>
<dbReference type="SUPFAM" id="SSF52954">
    <property type="entry name" value="Class II aaRS ABD-related"/>
    <property type="match status" value="1"/>
</dbReference>
<feature type="binding site" evidence="13">
    <location>
        <position position="329"/>
    </location>
    <ligand>
        <name>Zn(2+)</name>
        <dbReference type="ChEBI" id="CHEBI:29105"/>
        <note>catalytic</note>
    </ligand>
</feature>
<comment type="caution">
    <text evidence="13">Lacks conserved residue(s) required for the propagation of feature annotation.</text>
</comment>
<keyword evidence="7 13" id="KW-0862">Zinc</keyword>
<evidence type="ECO:0000256" key="7">
    <source>
        <dbReference type="ARBA" id="ARBA00022833"/>
    </source>
</evidence>
<organism evidence="16 17">
    <name type="scientific">Candidatus Rhabdochlamydia oedothoracis</name>
    <dbReference type="NCBI Taxonomy" id="2720720"/>
    <lineage>
        <taxon>Bacteria</taxon>
        <taxon>Pseudomonadati</taxon>
        <taxon>Chlamydiota</taxon>
        <taxon>Chlamydiia</taxon>
        <taxon>Parachlamydiales</taxon>
        <taxon>Candidatus Rhabdochlamydiaceae</taxon>
        <taxon>Candidatus Rhabdochlamydia</taxon>
    </lineage>
</organism>
<dbReference type="EMBL" id="CP075587">
    <property type="protein sequence ID" value="QYF47995.1"/>
    <property type="molecule type" value="Genomic_DNA"/>
</dbReference>
<feature type="domain" description="Aminoacyl-transfer RNA synthetases class-II family profile" evidence="14">
    <location>
        <begin position="275"/>
        <end position="528"/>
    </location>
</feature>
<dbReference type="InterPro" id="IPR018163">
    <property type="entry name" value="Thr/Ala-tRNA-synth_IIc_edit"/>
</dbReference>
<comment type="catalytic activity">
    <reaction evidence="12 13">
        <text>tRNA(Thr) + L-threonine + ATP = L-threonyl-tRNA(Thr) + AMP + diphosphate + H(+)</text>
        <dbReference type="Rhea" id="RHEA:24624"/>
        <dbReference type="Rhea" id="RHEA-COMP:9670"/>
        <dbReference type="Rhea" id="RHEA-COMP:9704"/>
        <dbReference type="ChEBI" id="CHEBI:15378"/>
        <dbReference type="ChEBI" id="CHEBI:30616"/>
        <dbReference type="ChEBI" id="CHEBI:33019"/>
        <dbReference type="ChEBI" id="CHEBI:57926"/>
        <dbReference type="ChEBI" id="CHEBI:78442"/>
        <dbReference type="ChEBI" id="CHEBI:78534"/>
        <dbReference type="ChEBI" id="CHEBI:456215"/>
        <dbReference type="EC" id="6.1.1.3"/>
    </reaction>
</comment>
<dbReference type="Gene3D" id="3.40.50.800">
    <property type="entry name" value="Anticodon-binding domain"/>
    <property type="match status" value="1"/>
</dbReference>
<evidence type="ECO:0000256" key="6">
    <source>
        <dbReference type="ARBA" id="ARBA00022741"/>
    </source>
</evidence>
<evidence type="ECO:0000256" key="3">
    <source>
        <dbReference type="ARBA" id="ARBA00022555"/>
    </source>
</evidence>
<evidence type="ECO:0000256" key="12">
    <source>
        <dbReference type="ARBA" id="ARBA00049515"/>
    </source>
</evidence>
<evidence type="ECO:0000256" key="8">
    <source>
        <dbReference type="ARBA" id="ARBA00022840"/>
    </source>
</evidence>
<keyword evidence="4 13" id="KW-0436">Ligase</keyword>
<keyword evidence="3 13" id="KW-0820">tRNA-binding</keyword>
<dbReference type="NCBIfam" id="TIGR00418">
    <property type="entry name" value="thrS"/>
    <property type="match status" value="1"/>
</dbReference>
<keyword evidence="17" id="KW-1185">Reference proteome</keyword>
<evidence type="ECO:0000256" key="9">
    <source>
        <dbReference type="ARBA" id="ARBA00022884"/>
    </source>
</evidence>
<dbReference type="Gene3D" id="3.30.930.10">
    <property type="entry name" value="Bira Bifunctional Protein, Domain 2"/>
    <property type="match status" value="1"/>
</dbReference>
<evidence type="ECO:0000256" key="1">
    <source>
        <dbReference type="ARBA" id="ARBA00008226"/>
    </source>
</evidence>
<evidence type="ECO:0000259" key="14">
    <source>
        <dbReference type="PROSITE" id="PS50862"/>
    </source>
</evidence>
<dbReference type="InterPro" id="IPR012947">
    <property type="entry name" value="tRNA_SAD"/>
</dbReference>
<dbReference type="InterPro" id="IPR006195">
    <property type="entry name" value="aa-tRNA-synth_II"/>
</dbReference>
<proteinExistence type="inferred from homology"/>
<dbReference type="InterPro" id="IPR004154">
    <property type="entry name" value="Anticodon-bd"/>
</dbReference>
<dbReference type="Gene3D" id="3.10.20.30">
    <property type="match status" value="1"/>
</dbReference>
<dbReference type="SUPFAM" id="SSF81271">
    <property type="entry name" value="TGS-like"/>
    <property type="match status" value="1"/>
</dbReference>
<dbReference type="PRINTS" id="PR01047">
    <property type="entry name" value="TRNASYNTHTHR"/>
</dbReference>
<dbReference type="InterPro" id="IPR012675">
    <property type="entry name" value="Beta-grasp_dom_sf"/>
</dbReference>
<comment type="cofactor">
    <cofactor evidence="13">
        <name>Zn(2+)</name>
        <dbReference type="ChEBI" id="CHEBI:29105"/>
    </cofactor>
    <text evidence="13">Binds 1 zinc ion per subunit.</text>
</comment>
<keyword evidence="11 13" id="KW-0030">Aminoacyl-tRNA synthetase</keyword>
<comment type="subcellular location">
    <subcellularLocation>
        <location evidence="13">Cytoplasm</location>
    </subcellularLocation>
</comment>
<dbReference type="Gene3D" id="3.30.54.20">
    <property type="match status" value="1"/>
</dbReference>
<dbReference type="InterPro" id="IPR002320">
    <property type="entry name" value="Thr-tRNA-ligase_IIa"/>
</dbReference>
<dbReference type="Pfam" id="PF07973">
    <property type="entry name" value="tRNA_SAD"/>
    <property type="match status" value="1"/>
</dbReference>
<dbReference type="SUPFAM" id="SSF55681">
    <property type="entry name" value="Class II aaRS and biotin synthetases"/>
    <property type="match status" value="1"/>
</dbReference>
<dbReference type="PROSITE" id="PS50862">
    <property type="entry name" value="AA_TRNA_LIGASE_II"/>
    <property type="match status" value="1"/>
</dbReference>
<dbReference type="InterPro" id="IPR002314">
    <property type="entry name" value="aa-tRNA-synt_IIb"/>
</dbReference>
<keyword evidence="9 13" id="KW-0694">RNA-binding</keyword>
<feature type="binding site" evidence="13">
    <location>
        <position position="505"/>
    </location>
    <ligand>
        <name>Zn(2+)</name>
        <dbReference type="ChEBI" id="CHEBI:29105"/>
        <note>catalytic</note>
    </ligand>
</feature>
<dbReference type="PANTHER" id="PTHR11451">
    <property type="entry name" value="THREONINE-TRNA LIGASE"/>
    <property type="match status" value="1"/>
</dbReference>
<evidence type="ECO:0000256" key="5">
    <source>
        <dbReference type="ARBA" id="ARBA00022723"/>
    </source>
</evidence>
<dbReference type="Proteomes" id="UP000826014">
    <property type="component" value="Chromosome"/>
</dbReference>
<dbReference type="SUPFAM" id="SSF55186">
    <property type="entry name" value="ThrRS/AlaRS common domain"/>
    <property type="match status" value="1"/>
</dbReference>
<dbReference type="Gene3D" id="3.30.980.10">
    <property type="entry name" value="Threonyl-trna Synthetase, Chain A, domain 2"/>
    <property type="match status" value="1"/>
</dbReference>
<dbReference type="RefSeq" id="WP_215217129.1">
    <property type="nucleotide sequence ID" value="NZ_CP075587.1"/>
</dbReference>
<dbReference type="Pfam" id="PF00587">
    <property type="entry name" value="tRNA-synt_2b"/>
    <property type="match status" value="1"/>
</dbReference>
<evidence type="ECO:0000256" key="13">
    <source>
        <dbReference type="HAMAP-Rule" id="MF_00184"/>
    </source>
</evidence>
<keyword evidence="10 13" id="KW-0648">Protein biosynthesis</keyword>
<accession>A0ABX8V4N3</accession>
<dbReference type="CDD" id="cd00860">
    <property type="entry name" value="ThrRS_anticodon"/>
    <property type="match status" value="1"/>
</dbReference>
<dbReference type="InterPro" id="IPR045864">
    <property type="entry name" value="aa-tRNA-synth_II/BPL/LPL"/>
</dbReference>
<dbReference type="PANTHER" id="PTHR11451:SF44">
    <property type="entry name" value="THREONINE--TRNA LIGASE, CHLOROPLASTIC_MITOCHONDRIAL 2"/>
    <property type="match status" value="1"/>
</dbReference>
<gene>
    <name evidence="13" type="primary">thrS</name>
    <name evidence="16" type="ORF">RHABOEDO_000073</name>
</gene>
<dbReference type="SMART" id="SM00863">
    <property type="entry name" value="tRNA_SAD"/>
    <property type="match status" value="1"/>
</dbReference>
<comment type="similarity">
    <text evidence="1 13">Belongs to the class-II aminoacyl-tRNA synthetase family.</text>
</comment>
<evidence type="ECO:0000256" key="11">
    <source>
        <dbReference type="ARBA" id="ARBA00023146"/>
    </source>
</evidence>
<dbReference type="PROSITE" id="PS51880">
    <property type="entry name" value="TGS"/>
    <property type="match status" value="1"/>
</dbReference>
<dbReference type="Pfam" id="PF03129">
    <property type="entry name" value="HGTP_anticodon"/>
    <property type="match status" value="1"/>
</dbReference>
<comment type="subunit">
    <text evidence="13">Homodimer.</text>
</comment>
<feature type="binding site" evidence="13">
    <location>
        <position position="380"/>
    </location>
    <ligand>
        <name>Zn(2+)</name>
        <dbReference type="ChEBI" id="CHEBI:29105"/>
        <note>catalytic</note>
    </ligand>
</feature>